<feature type="binding site" evidence="3">
    <location>
        <position position="281"/>
    </location>
    <ligand>
        <name>CTP</name>
        <dbReference type="ChEBI" id="CHEBI:37563"/>
    </ligand>
</feature>
<comment type="catalytic activity">
    <reaction evidence="3 4">
        <text>N-[(R)-4-phosphopantothenoyl]-L-cysteine + H(+) = (R)-4'-phosphopantetheine + CO2</text>
        <dbReference type="Rhea" id="RHEA:16793"/>
        <dbReference type="ChEBI" id="CHEBI:15378"/>
        <dbReference type="ChEBI" id="CHEBI:16526"/>
        <dbReference type="ChEBI" id="CHEBI:59458"/>
        <dbReference type="ChEBI" id="CHEBI:61723"/>
        <dbReference type="EC" id="4.1.1.36"/>
    </reaction>
</comment>
<keyword evidence="3" id="KW-0511">Multifunctional enzyme</keyword>
<comment type="function">
    <text evidence="3">Catalyzes two sequential steps in the biosynthesis of coenzyme A. In the first step cysteine is conjugated to 4'-phosphopantothenate to form 4-phosphopantothenoylcysteine. In the second step the latter compound is decarboxylated to form 4'-phosphopantotheine.</text>
</comment>
<comment type="caution">
    <text evidence="3">Lacks conserved residue(s) required for the propagation of feature annotation.</text>
</comment>
<keyword evidence="3" id="KW-0479">Metal-binding</keyword>
<organism evidence="7 8">
    <name type="scientific">Mycolicibacterium rufum</name>
    <dbReference type="NCBI Taxonomy" id="318424"/>
    <lineage>
        <taxon>Bacteria</taxon>
        <taxon>Bacillati</taxon>
        <taxon>Actinomycetota</taxon>
        <taxon>Actinomycetes</taxon>
        <taxon>Mycobacteriales</taxon>
        <taxon>Mycobacteriaceae</taxon>
        <taxon>Mycolicibacterium</taxon>
    </lineage>
</organism>
<keyword evidence="3 4" id="KW-0285">Flavoprotein</keyword>
<feature type="binding site" evidence="3">
    <location>
        <position position="334"/>
    </location>
    <ligand>
        <name>CTP</name>
        <dbReference type="ChEBI" id="CHEBI:37563"/>
    </ligand>
</feature>
<comment type="catalytic activity">
    <reaction evidence="3 4">
        <text>(R)-4'-phosphopantothenate + L-cysteine + CTP = N-[(R)-4-phosphopantothenoyl]-L-cysteine + CMP + diphosphate + H(+)</text>
        <dbReference type="Rhea" id="RHEA:19397"/>
        <dbReference type="ChEBI" id="CHEBI:10986"/>
        <dbReference type="ChEBI" id="CHEBI:15378"/>
        <dbReference type="ChEBI" id="CHEBI:33019"/>
        <dbReference type="ChEBI" id="CHEBI:35235"/>
        <dbReference type="ChEBI" id="CHEBI:37563"/>
        <dbReference type="ChEBI" id="CHEBI:59458"/>
        <dbReference type="ChEBI" id="CHEBI:60377"/>
        <dbReference type="EC" id="6.3.2.5"/>
    </reaction>
</comment>
<evidence type="ECO:0000259" key="6">
    <source>
        <dbReference type="Pfam" id="PF04127"/>
    </source>
</evidence>
<feature type="binding site" evidence="3">
    <location>
        <position position="352"/>
    </location>
    <ligand>
        <name>CTP</name>
        <dbReference type="ChEBI" id="CHEBI:37563"/>
    </ligand>
</feature>
<evidence type="ECO:0000256" key="3">
    <source>
        <dbReference type="HAMAP-Rule" id="MF_02225"/>
    </source>
</evidence>
<comment type="cofactor">
    <cofactor evidence="3">
        <name>Mg(2+)</name>
        <dbReference type="ChEBI" id="CHEBI:18420"/>
    </cofactor>
</comment>
<comment type="similarity">
    <text evidence="3 4">In the N-terminal section; belongs to the HFCD (homo-oligomeric flavin containing Cys decarboxylase) superfamily.</text>
</comment>
<proteinExistence type="inferred from homology"/>
<dbReference type="SUPFAM" id="SSF102645">
    <property type="entry name" value="CoaB-like"/>
    <property type="match status" value="1"/>
</dbReference>
<dbReference type="Gene3D" id="3.40.50.1950">
    <property type="entry name" value="Flavin prenyltransferase-like"/>
    <property type="match status" value="1"/>
</dbReference>
<evidence type="ECO:0000313" key="7">
    <source>
        <dbReference type="EMBL" id="ULP39076.1"/>
    </source>
</evidence>
<dbReference type="InterPro" id="IPR035929">
    <property type="entry name" value="CoaB-like_sf"/>
</dbReference>
<dbReference type="Gene3D" id="3.40.50.10300">
    <property type="entry name" value="CoaB-like"/>
    <property type="match status" value="1"/>
</dbReference>
<dbReference type="InterPro" id="IPR003382">
    <property type="entry name" value="Flavoprotein"/>
</dbReference>
<comment type="similarity">
    <text evidence="3 4">In the C-terminal section; belongs to the PPC synthetase family.</text>
</comment>
<dbReference type="InterPro" id="IPR007085">
    <property type="entry name" value="DNA/pantothenate-metab_flavo_C"/>
</dbReference>
<dbReference type="NCBIfam" id="TIGR00521">
    <property type="entry name" value="coaBC_dfp"/>
    <property type="match status" value="1"/>
</dbReference>
<dbReference type="Pfam" id="PF02441">
    <property type="entry name" value="Flavoprotein"/>
    <property type="match status" value="1"/>
</dbReference>
<feature type="region of interest" description="Phosphopantothenate--cysteine ligase" evidence="3">
    <location>
        <begin position="192"/>
        <end position="414"/>
    </location>
</feature>
<evidence type="ECO:0000259" key="5">
    <source>
        <dbReference type="Pfam" id="PF02441"/>
    </source>
</evidence>
<comment type="pathway">
    <text evidence="3 4">Cofactor biosynthesis; coenzyme A biosynthesis; CoA from (R)-pantothenate: step 2/5.</text>
</comment>
<accession>A0ABY3UNK9</accession>
<dbReference type="PANTHER" id="PTHR14359:SF6">
    <property type="entry name" value="PHOSPHOPANTOTHENOYLCYSTEINE DECARBOXYLASE"/>
    <property type="match status" value="1"/>
</dbReference>
<dbReference type="GO" id="GO:0004633">
    <property type="term" value="F:phosphopantothenoylcysteine decarboxylase activity"/>
    <property type="evidence" value="ECO:0007669"/>
    <property type="project" value="UniProtKB-EC"/>
</dbReference>
<reference evidence="7" key="1">
    <citation type="submission" date="2022-08" db="EMBL/GenBank/DDBJ databases">
        <title>Whole genome sequencing of non-tuberculosis mycobacteria type-strains.</title>
        <authorList>
            <person name="Igarashi Y."/>
            <person name="Osugi A."/>
            <person name="Mitarai S."/>
        </authorList>
    </citation>
    <scope>NUCLEOTIDE SEQUENCE</scope>
    <source>
        <strain evidence="7">JCM 16372</strain>
    </source>
</reference>
<dbReference type="EC" id="6.3.2.5" evidence="3"/>
<protein>
    <recommendedName>
        <fullName evidence="3">Coenzyme A biosynthesis bifunctional protein CoaBC</fullName>
    </recommendedName>
    <alternativeName>
        <fullName evidence="3">DNA/pantothenate metabolism flavoprotein</fullName>
    </alternativeName>
    <alternativeName>
        <fullName evidence="3">Phosphopantothenoylcysteine synthetase/decarboxylase</fullName>
        <shortName evidence="3">PPCS-PPCDC</shortName>
    </alternativeName>
    <domain>
        <recommendedName>
            <fullName evidence="3">Phosphopantothenoylcysteine decarboxylase</fullName>
            <shortName evidence="3">PPC decarboxylase</shortName>
            <shortName evidence="3">PPC-DC</shortName>
            <ecNumber evidence="3">4.1.1.36</ecNumber>
        </recommendedName>
        <alternativeName>
            <fullName evidence="3">CoaC</fullName>
        </alternativeName>
    </domain>
    <domain>
        <recommendedName>
            <fullName evidence="3">Phosphopantothenate--cysteine ligase</fullName>
            <ecNumber evidence="3">6.3.2.5</ecNumber>
        </recommendedName>
        <alternativeName>
            <fullName evidence="3">CoaB</fullName>
        </alternativeName>
        <alternativeName>
            <fullName evidence="3">Phosphopantothenoylcysteine synthetase</fullName>
            <shortName evidence="3">PPC synthetase</shortName>
            <shortName evidence="3">PPC-S</shortName>
        </alternativeName>
    </domain>
</protein>
<dbReference type="EMBL" id="CP092427">
    <property type="protein sequence ID" value="ULP39076.1"/>
    <property type="molecule type" value="Genomic_DNA"/>
</dbReference>
<dbReference type="EC" id="4.1.1.36" evidence="3"/>
<dbReference type="PANTHER" id="PTHR14359">
    <property type="entry name" value="HOMO-OLIGOMERIC FLAVIN CONTAINING CYS DECARBOXYLASE FAMILY"/>
    <property type="match status" value="1"/>
</dbReference>
<dbReference type="Pfam" id="PF04127">
    <property type="entry name" value="DFP"/>
    <property type="match status" value="1"/>
</dbReference>
<dbReference type="SUPFAM" id="SSF52507">
    <property type="entry name" value="Homo-oligomeric flavin-containing Cys decarboxylases, HFCD"/>
    <property type="match status" value="1"/>
</dbReference>
<feature type="region of interest" description="Phosphopantothenoylcysteine decarboxylase" evidence="3">
    <location>
        <begin position="1"/>
        <end position="191"/>
    </location>
</feature>
<dbReference type="RefSeq" id="WP_043408501.1">
    <property type="nucleotide sequence ID" value="NZ_CP092427.2"/>
</dbReference>
<name>A0ABY3UNK9_9MYCO</name>
<keyword evidence="3 4" id="KW-0288">FMN</keyword>
<dbReference type="InterPro" id="IPR036551">
    <property type="entry name" value="Flavin_trans-like"/>
</dbReference>
<dbReference type="HAMAP" id="MF_02225">
    <property type="entry name" value="CoaBC"/>
    <property type="match status" value="1"/>
</dbReference>
<evidence type="ECO:0000256" key="2">
    <source>
        <dbReference type="ARBA" id="ARBA00023239"/>
    </source>
</evidence>
<feature type="domain" description="DNA/pantothenate metabolism flavoprotein C-terminal" evidence="6">
    <location>
        <begin position="187"/>
        <end position="408"/>
    </location>
</feature>
<comment type="cofactor">
    <cofactor evidence="3">
        <name>FMN</name>
        <dbReference type="ChEBI" id="CHEBI:58210"/>
    </cofactor>
    <text evidence="3">Binds 1 FMN per subunit.</text>
</comment>
<sequence>MAERKRIIVGVAGGIAAYKAATVVRQLTEAGHSVRVVPTESALKFVGAATFEALSGNPVHTGVFDDVHEVPHVRIGQAADLVVVAPATADLLARATIGRADDLLTATLLTARCPVLYAPAMHTEMWFHPATVENVATLRRRGSVVMEPASGRLTGADTGPGRLPEAEEISTLAQLLLARGDALPYDLAGVKVLVTAGGTREPIDPVRFIGNRSSGKQGYAMARVMAQRGAEVTLIAGNTAGLVDPAGVHVEHVGSATQLRDAVSKHAPDANVLVMAAAVADFRPANPAVTKIKKGPAGEGEPTIELVRNDDVLAGAVRARADGQLPNMRAIVGFAAETGDANGDVLFHARAKLRRKACDLLVVNAVGEGRAFEVDHNDGWLLSSDGTEAALEHGSKTVMASRIVDAIAGFLHTG</sequence>
<keyword evidence="1 3" id="KW-0210">Decarboxylase</keyword>
<feature type="domain" description="Flavoprotein" evidence="5">
    <location>
        <begin position="5"/>
        <end position="169"/>
    </location>
</feature>
<dbReference type="InterPro" id="IPR005252">
    <property type="entry name" value="CoaBC"/>
</dbReference>
<evidence type="ECO:0000256" key="4">
    <source>
        <dbReference type="RuleBase" id="RU364078"/>
    </source>
</evidence>
<comment type="pathway">
    <text evidence="3 4">Cofactor biosynthesis; coenzyme A biosynthesis; CoA from (R)-pantothenate: step 3/5.</text>
</comment>
<dbReference type="GO" id="GO:0004632">
    <property type="term" value="F:phosphopantothenate--cysteine ligase activity"/>
    <property type="evidence" value="ECO:0007669"/>
    <property type="project" value="UniProtKB-EC"/>
</dbReference>
<comment type="function">
    <text evidence="4">Catalyzes two steps in the biosynthesis of coenzyme A. In the first step cysteine is conjugated to 4'-phosphopantothenate to form 4-phosphopantothenoylcysteine, in the latter compound is decarboxylated to form 4'-phosphopantotheine.</text>
</comment>
<feature type="binding site" evidence="3">
    <location>
        <position position="291"/>
    </location>
    <ligand>
        <name>CTP</name>
        <dbReference type="ChEBI" id="CHEBI:37563"/>
    </ligand>
</feature>
<evidence type="ECO:0000313" key="8">
    <source>
        <dbReference type="Proteomes" id="UP001055159"/>
    </source>
</evidence>
<keyword evidence="3 4" id="KW-0436">Ligase</keyword>
<keyword evidence="8" id="KW-1185">Reference proteome</keyword>
<feature type="binding site" evidence="3">
    <location>
        <position position="356"/>
    </location>
    <ligand>
        <name>CTP</name>
        <dbReference type="ChEBI" id="CHEBI:37563"/>
    </ligand>
</feature>
<gene>
    <name evidence="3 7" type="primary">coaBC</name>
    <name evidence="7" type="ORF">MJO55_12090</name>
</gene>
<dbReference type="Proteomes" id="UP001055159">
    <property type="component" value="Chromosome"/>
</dbReference>
<evidence type="ECO:0000256" key="1">
    <source>
        <dbReference type="ARBA" id="ARBA00022793"/>
    </source>
</evidence>
<keyword evidence="3" id="KW-0460">Magnesium</keyword>
<keyword evidence="2 3" id="KW-0456">Lyase</keyword>